<dbReference type="PANTHER" id="PTHR11575:SF24">
    <property type="entry name" value="5'-NUCLEOTIDASE"/>
    <property type="match status" value="1"/>
</dbReference>
<evidence type="ECO:0000313" key="4">
    <source>
        <dbReference type="EMBL" id="GAA5044147.1"/>
    </source>
</evidence>
<dbReference type="RefSeq" id="WP_227775779.1">
    <property type="nucleotide sequence ID" value="NZ_BAABKX010000001.1"/>
</dbReference>
<dbReference type="GeneID" id="68611553"/>
<gene>
    <name evidence="4" type="ORF">GCM10025751_09960</name>
</gene>
<evidence type="ECO:0000259" key="2">
    <source>
        <dbReference type="Pfam" id="PF00149"/>
    </source>
</evidence>
<protein>
    <submittedName>
        <fullName evidence="4">5'-nucleotidase C-terminal domain-containing protein</fullName>
    </submittedName>
</protein>
<dbReference type="Pfam" id="PF00149">
    <property type="entry name" value="Metallophos"/>
    <property type="match status" value="1"/>
</dbReference>
<sequence>MALRLLHYSDVENAYDDPDHIGRFAGCIDSLRDDKTLVVGTGDNTAPGVLSLVTEGGHALDFFDAVSPDFDTFGNHDFDYGTDRARELVRNSPQTWLTANIRENGDRFAVHAGTASHAIRELGGKRVGFFGLTTPKTPALNPNVSGLDFLDPLSVARKAVSTLRDSDVDYVVALSHLGQADRELANELDIDVILGGHVHSERVEQIEGTLVTRPGVNGRVLLEIELGSEPTVSRHRIVDAPLDDEIADAMEDTMATTGLDTTVATVETAIERTEATVFHGESRIGNFVADAYRWATDADVGLQNSGGIREGDPLVGDVTVADLVSVIPFRENVAVAELSGAELLDVFRQAHDATIGFGEPDWWHAHLSGVELVWNRAGRDVESVAVGGDRVREEETYSVATTEYLLHTDEEFSALHEGHRVETGEVQYEVLADYAREFGIDPEIDGRITRQ</sequence>
<name>A0AAV3UDR2_9EURY</name>
<dbReference type="AlphaFoldDB" id="A0AAV3UDR2"/>
<dbReference type="PRINTS" id="PR01607">
    <property type="entry name" value="APYRASEFAMLY"/>
</dbReference>
<dbReference type="InterPro" id="IPR004843">
    <property type="entry name" value="Calcineurin-like_PHP"/>
</dbReference>
<dbReference type="Pfam" id="PF02872">
    <property type="entry name" value="5_nucleotid_C"/>
    <property type="match status" value="1"/>
</dbReference>
<accession>A0AAV3UDR2</accession>
<dbReference type="GO" id="GO:0009166">
    <property type="term" value="P:nucleotide catabolic process"/>
    <property type="evidence" value="ECO:0007669"/>
    <property type="project" value="InterPro"/>
</dbReference>
<dbReference type="InterPro" id="IPR008334">
    <property type="entry name" value="5'-Nucleotdase_C"/>
</dbReference>
<dbReference type="InterPro" id="IPR006179">
    <property type="entry name" value="5_nucleotidase/apyrase"/>
</dbReference>
<feature type="domain" description="Calcineurin-like phosphoesterase" evidence="2">
    <location>
        <begin position="4"/>
        <end position="200"/>
    </location>
</feature>
<dbReference type="PANTHER" id="PTHR11575">
    <property type="entry name" value="5'-NUCLEOTIDASE-RELATED"/>
    <property type="match status" value="1"/>
</dbReference>
<organism evidence="4 5">
    <name type="scientific">Haladaptatus pallidirubidus</name>
    <dbReference type="NCBI Taxonomy" id="1008152"/>
    <lineage>
        <taxon>Archaea</taxon>
        <taxon>Methanobacteriati</taxon>
        <taxon>Methanobacteriota</taxon>
        <taxon>Stenosarchaea group</taxon>
        <taxon>Halobacteria</taxon>
        <taxon>Halobacteriales</taxon>
        <taxon>Haladaptataceae</taxon>
        <taxon>Haladaptatus</taxon>
    </lineage>
</organism>
<evidence type="ECO:0000259" key="3">
    <source>
        <dbReference type="Pfam" id="PF02872"/>
    </source>
</evidence>
<keyword evidence="5" id="KW-1185">Reference proteome</keyword>
<dbReference type="CDD" id="cd00845">
    <property type="entry name" value="MPP_UshA_N_like"/>
    <property type="match status" value="1"/>
</dbReference>
<dbReference type="EMBL" id="BAABKX010000001">
    <property type="protein sequence ID" value="GAA5044147.1"/>
    <property type="molecule type" value="Genomic_DNA"/>
</dbReference>
<proteinExistence type="predicted"/>
<evidence type="ECO:0000256" key="1">
    <source>
        <dbReference type="ARBA" id="ARBA00022729"/>
    </source>
</evidence>
<keyword evidence="1" id="KW-0732">Signal</keyword>
<dbReference type="InterPro" id="IPR029052">
    <property type="entry name" value="Metallo-depent_PP-like"/>
</dbReference>
<dbReference type="InterPro" id="IPR036907">
    <property type="entry name" value="5'-Nucleotdase_C_sf"/>
</dbReference>
<comment type="caution">
    <text evidence="4">The sequence shown here is derived from an EMBL/GenBank/DDBJ whole genome shotgun (WGS) entry which is preliminary data.</text>
</comment>
<dbReference type="Gene3D" id="3.60.21.10">
    <property type="match status" value="1"/>
</dbReference>
<dbReference type="Gene3D" id="3.90.780.10">
    <property type="entry name" value="5'-Nucleotidase, C-terminal domain"/>
    <property type="match status" value="1"/>
</dbReference>
<evidence type="ECO:0000313" key="5">
    <source>
        <dbReference type="Proteomes" id="UP001501729"/>
    </source>
</evidence>
<dbReference type="GO" id="GO:0016787">
    <property type="term" value="F:hydrolase activity"/>
    <property type="evidence" value="ECO:0007669"/>
    <property type="project" value="InterPro"/>
</dbReference>
<dbReference type="SUPFAM" id="SSF55816">
    <property type="entry name" value="5'-nucleotidase (syn. UDP-sugar hydrolase), C-terminal domain"/>
    <property type="match status" value="1"/>
</dbReference>
<reference evidence="4 5" key="1">
    <citation type="journal article" date="2019" name="Int. J. Syst. Evol. Microbiol.">
        <title>The Global Catalogue of Microorganisms (GCM) 10K type strain sequencing project: providing services to taxonomists for standard genome sequencing and annotation.</title>
        <authorList>
            <consortium name="The Broad Institute Genomics Platform"/>
            <consortium name="The Broad Institute Genome Sequencing Center for Infectious Disease"/>
            <person name="Wu L."/>
            <person name="Ma J."/>
        </authorList>
    </citation>
    <scope>NUCLEOTIDE SEQUENCE [LARGE SCALE GENOMIC DNA]</scope>
    <source>
        <strain evidence="4 5">JCM 17504</strain>
    </source>
</reference>
<feature type="domain" description="5'-Nucleotidase C-terminal" evidence="3">
    <location>
        <begin position="264"/>
        <end position="416"/>
    </location>
</feature>
<dbReference type="Proteomes" id="UP001501729">
    <property type="component" value="Unassembled WGS sequence"/>
</dbReference>
<dbReference type="SUPFAM" id="SSF56300">
    <property type="entry name" value="Metallo-dependent phosphatases"/>
    <property type="match status" value="1"/>
</dbReference>